<reference evidence="2 3" key="1">
    <citation type="submission" date="2018-06" db="EMBL/GenBank/DDBJ databases">
        <authorList>
            <consortium name="Pathogen Informatics"/>
            <person name="Doyle S."/>
        </authorList>
    </citation>
    <scope>NUCLEOTIDE SEQUENCE [LARGE SCALE GENOMIC DNA]</scope>
    <source>
        <strain evidence="2 3">NCTC11388</strain>
    </source>
</reference>
<keyword evidence="1" id="KW-0732">Signal</keyword>
<accession>A0A380CBE9</accession>
<dbReference type="Proteomes" id="UP000254893">
    <property type="component" value="Unassembled WGS sequence"/>
</dbReference>
<feature type="signal peptide" evidence="1">
    <location>
        <begin position="1"/>
        <end position="20"/>
    </location>
</feature>
<protein>
    <recommendedName>
        <fullName evidence="4">Membrane or secreted protein</fullName>
    </recommendedName>
</protein>
<feature type="chain" id="PRO_5016962210" description="Membrane or secreted protein" evidence="1">
    <location>
        <begin position="21"/>
        <end position="229"/>
    </location>
</feature>
<gene>
    <name evidence="2" type="ORF">NCTC11388_02614</name>
</gene>
<dbReference type="EMBL" id="UGYW01000002">
    <property type="protein sequence ID" value="SUJ16543.1"/>
    <property type="molecule type" value="Genomic_DNA"/>
</dbReference>
<name>A0A380CBE9_SPHSI</name>
<evidence type="ECO:0000313" key="2">
    <source>
        <dbReference type="EMBL" id="SUJ16543.1"/>
    </source>
</evidence>
<evidence type="ECO:0008006" key="4">
    <source>
        <dbReference type="Google" id="ProtNLM"/>
    </source>
</evidence>
<evidence type="ECO:0000256" key="1">
    <source>
        <dbReference type="SAM" id="SignalP"/>
    </source>
</evidence>
<dbReference type="RefSeq" id="WP_115170419.1">
    <property type="nucleotide sequence ID" value="NZ_UGYW01000002.1"/>
</dbReference>
<sequence>MRTLLFTLIIALCCLSSASAQQPSLEGAYLSTKDGTTELWLFKDQYCTYTQFSENNFVYTWGGPIQTDTQGIQVSVEFNSQDTDKVGSKQLFKSKMAGNKLTLNEQTYTKAAGKPQNLDGLWRITGRKEGENINSIKRGDRKTIKILVDGYFQWIAINPAQKGFYGTGGGNYSFRDNQYTEKLLFFSRDNSRVGATLSFHGEIKGNDWHHSGKSSKGDPIFEIWSRETE</sequence>
<organism evidence="2 3">
    <name type="scientific">Sphingobacterium spiritivorum</name>
    <name type="common">Flavobacterium spiritivorum</name>
    <dbReference type="NCBI Taxonomy" id="258"/>
    <lineage>
        <taxon>Bacteria</taxon>
        <taxon>Pseudomonadati</taxon>
        <taxon>Bacteroidota</taxon>
        <taxon>Sphingobacteriia</taxon>
        <taxon>Sphingobacteriales</taxon>
        <taxon>Sphingobacteriaceae</taxon>
        <taxon>Sphingobacterium</taxon>
    </lineage>
</organism>
<dbReference type="Gene3D" id="2.40.128.490">
    <property type="entry name" value="Uncharacterised protein PF14869, DUF4488"/>
    <property type="match status" value="1"/>
</dbReference>
<evidence type="ECO:0000313" key="3">
    <source>
        <dbReference type="Proteomes" id="UP000254893"/>
    </source>
</evidence>
<proteinExistence type="predicted"/>
<dbReference type="AlphaFoldDB" id="A0A380CBE9"/>